<feature type="compositionally biased region" description="Basic and acidic residues" evidence="1">
    <location>
        <begin position="98"/>
        <end position="126"/>
    </location>
</feature>
<dbReference type="EMBL" id="BPLQ01005287">
    <property type="protein sequence ID" value="GIY13830.1"/>
    <property type="molecule type" value="Genomic_DNA"/>
</dbReference>
<feature type="compositionally biased region" description="Polar residues" evidence="1">
    <location>
        <begin position="574"/>
        <end position="583"/>
    </location>
</feature>
<evidence type="ECO:0000313" key="4">
    <source>
        <dbReference type="Proteomes" id="UP001054837"/>
    </source>
</evidence>
<organism evidence="3 4">
    <name type="scientific">Caerostris darwini</name>
    <dbReference type="NCBI Taxonomy" id="1538125"/>
    <lineage>
        <taxon>Eukaryota</taxon>
        <taxon>Metazoa</taxon>
        <taxon>Ecdysozoa</taxon>
        <taxon>Arthropoda</taxon>
        <taxon>Chelicerata</taxon>
        <taxon>Arachnida</taxon>
        <taxon>Araneae</taxon>
        <taxon>Araneomorphae</taxon>
        <taxon>Entelegynae</taxon>
        <taxon>Araneoidea</taxon>
        <taxon>Araneidae</taxon>
        <taxon>Caerostris</taxon>
    </lineage>
</organism>
<feature type="compositionally biased region" description="Basic and acidic residues" evidence="1">
    <location>
        <begin position="240"/>
        <end position="249"/>
    </location>
</feature>
<sequence length="645" mass="74703">MVMSQRMILIKTFLFSLALSSAFAWSQKKAVKKNSTEPSIWVKSSALPSRVTNLETQESKPKPRYAGHPPAAGEEYILEEDDGHLGGPEGEFVDEEGREEHSGQGQERGYHNDDKKVNDETKKDFKQAGAYQDFSQGGAVFDKHHKDHIAENKANENVNEHDAGEKFGAEALKEHKNGKHKEKSKGHKKYGFKNVYHKEEYGDHKTFHDEFLDNDHFHDYDDQHEHKQMQGGRFSKGYKRSGENKEHDVGDEKHAWGKAGHDGHADGHYEKGGHLLGHHHGHKKKEGHFDANSRHVKASAHKLKKGDAPDVGSHYDQPQYYDQVYHDNQAPLHPQEVHYEDQHARHNRGQYVEDSVPKVQVGNGYPNDEVLHQRTTEGRRLEVPSNEKQIPIDFERIPVKETHHLRESVHSTAEPKLRSFHYVRPNTELRDQILEKGNQNNKYQQQYDRVVPAINPSNSESDRINKYRQHYELSEPRRPLPHHHHLSASQPVKYDPSLQHSFTSAGQSNLQSPRHPMPESQFHHQPRKVNRHRHFLINPHHQQGVGSHLHQESHRPHQHAQSKPYPWWEHSGSPKHQPSDSHLASSYQHFGYVGTPQHTVPWRSRQHHLTGDDQMSGSKNRPRYVRMPDNVHLHNSKKHHRHHQK</sequence>
<dbReference type="Proteomes" id="UP001054837">
    <property type="component" value="Unassembled WGS sequence"/>
</dbReference>
<gene>
    <name evidence="3" type="ORF">CDAR_469541</name>
</gene>
<feature type="chain" id="PRO_5043663294" evidence="2">
    <location>
        <begin position="25"/>
        <end position="645"/>
    </location>
</feature>
<feature type="compositionally biased region" description="Polar residues" evidence="1">
    <location>
        <begin position="498"/>
        <end position="512"/>
    </location>
</feature>
<feature type="compositionally biased region" description="Basic and acidic residues" evidence="1">
    <location>
        <begin position="141"/>
        <end position="161"/>
    </location>
</feature>
<feature type="region of interest" description="Disordered" evidence="1">
    <location>
        <begin position="494"/>
        <end position="527"/>
    </location>
</feature>
<feature type="region of interest" description="Disordered" evidence="1">
    <location>
        <begin position="42"/>
        <end position="161"/>
    </location>
</feature>
<protein>
    <submittedName>
        <fullName evidence="3">Uncharacterized protein</fullName>
    </submittedName>
</protein>
<comment type="caution">
    <text evidence="3">The sequence shown here is derived from an EMBL/GenBank/DDBJ whole genome shotgun (WGS) entry which is preliminary data.</text>
</comment>
<proteinExistence type="predicted"/>
<feature type="signal peptide" evidence="2">
    <location>
        <begin position="1"/>
        <end position="24"/>
    </location>
</feature>
<feature type="region of interest" description="Disordered" evidence="1">
    <location>
        <begin position="543"/>
        <end position="583"/>
    </location>
</feature>
<keyword evidence="2" id="KW-0732">Signal</keyword>
<evidence type="ECO:0000256" key="2">
    <source>
        <dbReference type="SAM" id="SignalP"/>
    </source>
</evidence>
<reference evidence="3 4" key="1">
    <citation type="submission" date="2021-06" db="EMBL/GenBank/DDBJ databases">
        <title>Caerostris darwini draft genome.</title>
        <authorList>
            <person name="Kono N."/>
            <person name="Arakawa K."/>
        </authorList>
    </citation>
    <scope>NUCLEOTIDE SEQUENCE [LARGE SCALE GENOMIC DNA]</scope>
</reference>
<dbReference type="AlphaFoldDB" id="A0AAV4QWG2"/>
<accession>A0AAV4QWG2</accession>
<evidence type="ECO:0000313" key="3">
    <source>
        <dbReference type="EMBL" id="GIY13830.1"/>
    </source>
</evidence>
<keyword evidence="4" id="KW-1185">Reference proteome</keyword>
<feature type="region of interest" description="Disordered" evidence="1">
    <location>
        <begin position="226"/>
        <end position="249"/>
    </location>
</feature>
<feature type="compositionally biased region" description="Polar residues" evidence="1">
    <location>
        <begin position="46"/>
        <end position="56"/>
    </location>
</feature>
<evidence type="ECO:0000256" key="1">
    <source>
        <dbReference type="SAM" id="MobiDB-lite"/>
    </source>
</evidence>
<name>A0AAV4QWG2_9ARAC</name>